<reference evidence="2 3" key="1">
    <citation type="journal article" date="2016" name="Front. Microbiol.">
        <title>Microevolution Analysis of Bacillus coahuilensis Unveils Differences in Phosphorus Acquisition Strategies and Their Regulation.</title>
        <authorList>
            <person name="Gomez-Lunar Z."/>
            <person name="Hernandez-Gonzalez I."/>
            <person name="Rodriguez-Torres M.D."/>
            <person name="Souza V."/>
            <person name="Olmedo-Alvarez G."/>
        </authorList>
    </citation>
    <scope>NUCLEOTIDE SEQUENCE [LARGE SCALE GENOMIC DNA]</scope>
    <source>
        <strain evidence="3">p1.1.43</strain>
    </source>
</reference>
<organism evidence="2 3">
    <name type="scientific">Bacillus coahuilensis p1.1.43</name>
    <dbReference type="NCBI Taxonomy" id="1150625"/>
    <lineage>
        <taxon>Bacteria</taxon>
        <taxon>Bacillati</taxon>
        <taxon>Bacillota</taxon>
        <taxon>Bacilli</taxon>
        <taxon>Bacillales</taxon>
        <taxon>Bacillaceae</taxon>
        <taxon>Bacillus</taxon>
    </lineage>
</organism>
<name>A0A147K507_9BACI</name>
<dbReference type="Gene3D" id="1.20.120.490">
    <property type="entry name" value="Hypothetical protein TM1646-like domain"/>
    <property type="match status" value="1"/>
</dbReference>
<protein>
    <recommendedName>
        <fullName evidence="4">UDP-N-acetylenolpyruvoylglucosamine reductase</fullName>
    </recommendedName>
</protein>
<dbReference type="OrthoDB" id="1680946at2"/>
<accession>A0A147K507</accession>
<feature type="region of interest" description="Disordered" evidence="1">
    <location>
        <begin position="1"/>
        <end position="28"/>
    </location>
</feature>
<dbReference type="RefSeq" id="WP_010169598.1">
    <property type="nucleotide sequence ID" value="NZ_LDYG01000049.1"/>
</dbReference>
<gene>
    <name evidence="2" type="ORF">Q75_15240</name>
</gene>
<evidence type="ECO:0000256" key="1">
    <source>
        <dbReference type="SAM" id="MobiDB-lite"/>
    </source>
</evidence>
<comment type="caution">
    <text evidence="2">The sequence shown here is derived from an EMBL/GenBank/DDBJ whole genome shotgun (WGS) entry which is preliminary data.</text>
</comment>
<keyword evidence="3" id="KW-1185">Reference proteome</keyword>
<dbReference type="Proteomes" id="UP000074108">
    <property type="component" value="Unassembled WGS sequence"/>
</dbReference>
<dbReference type="EMBL" id="LDYG01000049">
    <property type="protein sequence ID" value="KUP04578.1"/>
    <property type="molecule type" value="Genomic_DNA"/>
</dbReference>
<evidence type="ECO:0000313" key="2">
    <source>
        <dbReference type="EMBL" id="KUP04578.1"/>
    </source>
</evidence>
<dbReference type="STRING" id="1150625.Q75_15240"/>
<proteinExistence type="predicted"/>
<dbReference type="PATRIC" id="fig|1150625.3.peg.3180"/>
<dbReference type="InterPro" id="IPR024042">
    <property type="entry name" value="TM1646-like_dom_sf"/>
</dbReference>
<evidence type="ECO:0008006" key="4">
    <source>
        <dbReference type="Google" id="ProtNLM"/>
    </source>
</evidence>
<sequence>MKINQDIRVGIDSSRLDTKQSPPNGRSFQSLVRTEGQKLQAEQLAKMFGDIEQAGARLARSRNARDLAKYKNLVKKFVEEAVEYGFDLKQSHTWNQFGEGRHLKIVRQIDEMLISLTEDLLDKEKPALHILNKIGEVKGLLINLYT</sequence>
<dbReference type="InterPro" id="IPR005585">
    <property type="entry name" value="DUF327"/>
</dbReference>
<evidence type="ECO:0000313" key="3">
    <source>
        <dbReference type="Proteomes" id="UP000074108"/>
    </source>
</evidence>
<feature type="compositionally biased region" description="Polar residues" evidence="1">
    <location>
        <begin position="19"/>
        <end position="28"/>
    </location>
</feature>
<dbReference type="AlphaFoldDB" id="A0A147K507"/>
<dbReference type="Pfam" id="PF03885">
    <property type="entry name" value="DUF327"/>
    <property type="match status" value="1"/>
</dbReference>
<dbReference type="SUPFAM" id="SSF158397">
    <property type="entry name" value="TM1646-like"/>
    <property type="match status" value="1"/>
</dbReference>